<proteinExistence type="predicted"/>
<feature type="transmembrane region" description="Helical" evidence="2">
    <location>
        <begin position="182"/>
        <end position="207"/>
    </location>
</feature>
<feature type="transmembrane region" description="Helical" evidence="2">
    <location>
        <begin position="6"/>
        <end position="29"/>
    </location>
</feature>
<feature type="transmembrane region" description="Helical" evidence="2">
    <location>
        <begin position="66"/>
        <end position="87"/>
    </location>
</feature>
<keyword evidence="2" id="KW-1133">Transmembrane helix</keyword>
<keyword evidence="4" id="KW-1185">Reference proteome</keyword>
<gene>
    <name evidence="3" type="ORF">I5L79_02840</name>
</gene>
<protein>
    <submittedName>
        <fullName evidence="3">ZIP family zinc transporter</fullName>
    </submittedName>
</protein>
<feature type="transmembrane region" description="Helical" evidence="2">
    <location>
        <begin position="241"/>
        <end position="260"/>
    </location>
</feature>
<comment type="caution">
    <text evidence="3">The sequence shown here is derived from an EMBL/GenBank/DDBJ whole genome shotgun (WGS) entry which is preliminary data.</text>
</comment>
<evidence type="ECO:0000313" key="3">
    <source>
        <dbReference type="EMBL" id="MBG8552462.1"/>
    </source>
</evidence>
<evidence type="ECO:0000256" key="1">
    <source>
        <dbReference type="SAM" id="MobiDB-lite"/>
    </source>
</evidence>
<feature type="transmembrane region" description="Helical" evidence="2">
    <location>
        <begin position="214"/>
        <end position="235"/>
    </location>
</feature>
<dbReference type="RefSeq" id="WP_196953494.1">
    <property type="nucleotide sequence ID" value="NZ_JADWYK010000001.1"/>
</dbReference>
<keyword evidence="2" id="KW-0812">Transmembrane</keyword>
<sequence>MTFPTWMMAGFWGLVSGSALLIGAAIGYFFRVPQRVVASIMAFGSGVLISTLSLELMEDAYTKGGFYSAAIGFLGGAGGYTLANWLLARYGAKHRKRSGPQQAAERQEVKTGVTEGNAPGDDNGMALAVGALLDGIPESIVIGLSLLAGGAVSTVAVVAIFLSNLPEGLSSAAGMKKAGRPARYVLLLWAGIALVSGVASLVGFTVFSHFPPYVVAATTAVAAGAVLAMIADTMIPEAFEVAHNFTGLITVLGFLVSFYLSKMGK</sequence>
<organism evidence="3 4">
    <name type="scientific">Hymenobacter guriensis</name>
    <dbReference type="NCBI Taxonomy" id="2793065"/>
    <lineage>
        <taxon>Bacteria</taxon>
        <taxon>Pseudomonadati</taxon>
        <taxon>Bacteroidota</taxon>
        <taxon>Cytophagia</taxon>
        <taxon>Cytophagales</taxon>
        <taxon>Hymenobacteraceae</taxon>
        <taxon>Hymenobacter</taxon>
    </lineage>
</organism>
<keyword evidence="2" id="KW-0472">Membrane</keyword>
<dbReference type="EMBL" id="JADWYK010000001">
    <property type="protein sequence ID" value="MBG8552462.1"/>
    <property type="molecule type" value="Genomic_DNA"/>
</dbReference>
<feature type="transmembrane region" description="Helical" evidence="2">
    <location>
        <begin position="36"/>
        <end position="54"/>
    </location>
</feature>
<feature type="transmembrane region" description="Helical" evidence="2">
    <location>
        <begin position="140"/>
        <end position="162"/>
    </location>
</feature>
<accession>A0ABS0KX61</accession>
<feature type="region of interest" description="Disordered" evidence="1">
    <location>
        <begin position="97"/>
        <end position="116"/>
    </location>
</feature>
<name>A0ABS0KX61_9BACT</name>
<dbReference type="Proteomes" id="UP000601099">
    <property type="component" value="Unassembled WGS sequence"/>
</dbReference>
<evidence type="ECO:0000313" key="4">
    <source>
        <dbReference type="Proteomes" id="UP000601099"/>
    </source>
</evidence>
<reference evidence="3 4" key="1">
    <citation type="submission" date="2020-11" db="EMBL/GenBank/DDBJ databases">
        <title>Hymenobacter sp.</title>
        <authorList>
            <person name="Kim M.K."/>
        </authorList>
    </citation>
    <scope>NUCLEOTIDE SEQUENCE [LARGE SCALE GENOMIC DNA]</scope>
    <source>
        <strain evidence="3 4">BT594</strain>
    </source>
</reference>
<evidence type="ECO:0000256" key="2">
    <source>
        <dbReference type="SAM" id="Phobius"/>
    </source>
</evidence>